<feature type="region of interest" description="Disordered" evidence="1">
    <location>
        <begin position="184"/>
        <end position="203"/>
    </location>
</feature>
<dbReference type="AlphaFoldDB" id="A0AAU8G4L7"/>
<accession>A0AAU8G4L7</accession>
<dbReference type="EMBL" id="CP159290">
    <property type="protein sequence ID" value="XCH30675.1"/>
    <property type="molecule type" value="Genomic_DNA"/>
</dbReference>
<dbReference type="SUPFAM" id="SSF53474">
    <property type="entry name" value="alpha/beta-Hydrolases"/>
    <property type="match status" value="1"/>
</dbReference>
<name>A0AAU8G4L7_9MICO</name>
<proteinExistence type="predicted"/>
<sequence>MLTVLPEDVTFSLRTVPTCGGPLPVAVVSPVNADRTFVVALGYAARLDEFELQRFRLLAPLLRARLVVVQTPGHGADASRLTPRERWALLARSDFRPVARRMLQAATTAEPSVCSARAAVLGYSLGASIGTAIASVLREGTGTPVPLLVLVEPVAGRPWRPLDLAGATRAEDGLVDDALAQNDDVAGAVGPPDRRPEPSTPDHHRVDLLLLANALRAGRLGAQVVASGATHVVVVRGKDSRLSLPGAVADVVDAARSAGRRVDELTMHGTHALWHSLPSVRRLGRFVADVAEDHG</sequence>
<dbReference type="InterPro" id="IPR029058">
    <property type="entry name" value="AB_hydrolase_fold"/>
</dbReference>
<protein>
    <recommendedName>
        <fullName evidence="3">AB hydrolase-1 domain-containing protein</fullName>
    </recommendedName>
</protein>
<dbReference type="Gene3D" id="3.40.50.1820">
    <property type="entry name" value="alpha/beta hydrolase"/>
    <property type="match status" value="1"/>
</dbReference>
<dbReference type="RefSeq" id="WP_253052775.1">
    <property type="nucleotide sequence ID" value="NZ_CP159290.1"/>
</dbReference>
<reference evidence="2" key="1">
    <citation type="submission" date="2024-06" db="EMBL/GenBank/DDBJ databases">
        <title>Complete genome sequence of the cellulolytic actinobacterium, Cellulosimicrobium ES-005.</title>
        <authorList>
            <person name="Matthews C.T."/>
            <person name="Underwood K.D."/>
            <person name="Ghanchi K.M."/>
            <person name="Fields S.D."/>
            <person name="Gardner S.G."/>
        </authorList>
    </citation>
    <scope>NUCLEOTIDE SEQUENCE</scope>
    <source>
        <strain evidence="2">ES-005</strain>
    </source>
</reference>
<organism evidence="2">
    <name type="scientific">Cellulosimicrobium sp. ES-005</name>
    <dbReference type="NCBI Taxonomy" id="3163031"/>
    <lineage>
        <taxon>Bacteria</taxon>
        <taxon>Bacillati</taxon>
        <taxon>Actinomycetota</taxon>
        <taxon>Actinomycetes</taxon>
        <taxon>Micrococcales</taxon>
        <taxon>Promicromonosporaceae</taxon>
        <taxon>Cellulosimicrobium</taxon>
    </lineage>
</organism>
<evidence type="ECO:0008006" key="3">
    <source>
        <dbReference type="Google" id="ProtNLM"/>
    </source>
</evidence>
<evidence type="ECO:0000256" key="1">
    <source>
        <dbReference type="SAM" id="MobiDB-lite"/>
    </source>
</evidence>
<gene>
    <name evidence="2" type="ORF">ABRQ22_03050</name>
</gene>
<evidence type="ECO:0000313" key="2">
    <source>
        <dbReference type="EMBL" id="XCH30675.1"/>
    </source>
</evidence>
<feature type="compositionally biased region" description="Basic and acidic residues" evidence="1">
    <location>
        <begin position="192"/>
        <end position="203"/>
    </location>
</feature>